<name>A0A9D4FEE0_DREPO</name>
<dbReference type="InterPro" id="IPR008653">
    <property type="entry name" value="IER"/>
</dbReference>
<comment type="similarity">
    <text evidence="1">Belongs to the IER family.</text>
</comment>
<evidence type="ECO:0000313" key="4">
    <source>
        <dbReference type="Proteomes" id="UP000828390"/>
    </source>
</evidence>
<comment type="caution">
    <text evidence="3">The sequence shown here is derived from an EMBL/GenBank/DDBJ whole genome shotgun (WGS) entry which is preliminary data.</text>
</comment>
<evidence type="ECO:0000313" key="3">
    <source>
        <dbReference type="EMBL" id="KAH3796336.1"/>
    </source>
</evidence>
<proteinExistence type="inferred from homology"/>
<dbReference type="PANTHER" id="PTHR15895">
    <property type="entry name" value="IMMEDIATE EARLY RESPONSE GENE"/>
    <property type="match status" value="1"/>
</dbReference>
<feature type="region of interest" description="Disordered" evidence="2">
    <location>
        <begin position="77"/>
        <end position="98"/>
    </location>
</feature>
<dbReference type="Pfam" id="PF05760">
    <property type="entry name" value="IER"/>
    <property type="match status" value="1"/>
</dbReference>
<sequence length="313" mass="34019">MSATTDAQRLIAVSLGKIAVSRQQRCGINLHKNLLVASVLHKARTTYMMDNFQTLLAQKRAQAEKEAAAKMIVDTQPEMRSSSRVELMESSTTPEVTDRIRTDKAEVPNGELTNKASKSCSDKENIVPVSKNNAELKSSDICDKSDDLQSKCCYKKDLNNAAPIVLGKPALSSRNSSDYVSQLPQCRCVGTKRRRLAVDYESGSVSKRARFTEEGDGSDSDFEYDSDSSDCDATERMQTESSQVTGLVDIFNSGFNGLCKSNEAKPSSPAGHINVYVSADRSVGGHQYVLKDLSCGTQIIDKVSLPTAIALAV</sequence>
<dbReference type="Proteomes" id="UP000828390">
    <property type="component" value="Unassembled WGS sequence"/>
</dbReference>
<reference evidence="3" key="1">
    <citation type="journal article" date="2019" name="bioRxiv">
        <title>The Genome of the Zebra Mussel, Dreissena polymorpha: A Resource for Invasive Species Research.</title>
        <authorList>
            <person name="McCartney M.A."/>
            <person name="Auch B."/>
            <person name="Kono T."/>
            <person name="Mallez S."/>
            <person name="Zhang Y."/>
            <person name="Obille A."/>
            <person name="Becker A."/>
            <person name="Abrahante J.E."/>
            <person name="Garbe J."/>
            <person name="Badalamenti J.P."/>
            <person name="Herman A."/>
            <person name="Mangelson H."/>
            <person name="Liachko I."/>
            <person name="Sullivan S."/>
            <person name="Sone E.D."/>
            <person name="Koren S."/>
            <person name="Silverstein K.A.T."/>
            <person name="Beckman K.B."/>
            <person name="Gohl D.M."/>
        </authorList>
    </citation>
    <scope>NUCLEOTIDE SEQUENCE</scope>
    <source>
        <strain evidence="3">Duluth1</strain>
        <tissue evidence="3">Whole animal</tissue>
    </source>
</reference>
<feature type="compositionally biased region" description="Acidic residues" evidence="2">
    <location>
        <begin position="214"/>
        <end position="232"/>
    </location>
</feature>
<dbReference type="OrthoDB" id="6358394at2759"/>
<feature type="region of interest" description="Disordered" evidence="2">
    <location>
        <begin position="209"/>
        <end position="238"/>
    </location>
</feature>
<dbReference type="AlphaFoldDB" id="A0A9D4FEE0"/>
<gene>
    <name evidence="3" type="ORF">DPMN_149905</name>
</gene>
<protein>
    <submittedName>
        <fullName evidence="3">Uncharacterized protein</fullName>
    </submittedName>
</protein>
<reference evidence="3" key="2">
    <citation type="submission" date="2020-11" db="EMBL/GenBank/DDBJ databases">
        <authorList>
            <person name="McCartney M.A."/>
            <person name="Auch B."/>
            <person name="Kono T."/>
            <person name="Mallez S."/>
            <person name="Becker A."/>
            <person name="Gohl D.M."/>
            <person name="Silverstein K.A.T."/>
            <person name="Koren S."/>
            <person name="Bechman K.B."/>
            <person name="Herman A."/>
            <person name="Abrahante J.E."/>
            <person name="Garbe J."/>
        </authorList>
    </citation>
    <scope>NUCLEOTIDE SEQUENCE</scope>
    <source>
        <strain evidence="3">Duluth1</strain>
        <tissue evidence="3">Whole animal</tissue>
    </source>
</reference>
<organism evidence="3 4">
    <name type="scientific">Dreissena polymorpha</name>
    <name type="common">Zebra mussel</name>
    <name type="synonym">Mytilus polymorpha</name>
    <dbReference type="NCBI Taxonomy" id="45954"/>
    <lineage>
        <taxon>Eukaryota</taxon>
        <taxon>Metazoa</taxon>
        <taxon>Spiralia</taxon>
        <taxon>Lophotrochozoa</taxon>
        <taxon>Mollusca</taxon>
        <taxon>Bivalvia</taxon>
        <taxon>Autobranchia</taxon>
        <taxon>Heteroconchia</taxon>
        <taxon>Euheterodonta</taxon>
        <taxon>Imparidentia</taxon>
        <taxon>Neoheterodontei</taxon>
        <taxon>Myida</taxon>
        <taxon>Dreissenoidea</taxon>
        <taxon>Dreissenidae</taxon>
        <taxon>Dreissena</taxon>
    </lineage>
</organism>
<keyword evidence="4" id="KW-1185">Reference proteome</keyword>
<evidence type="ECO:0000256" key="2">
    <source>
        <dbReference type="SAM" id="MobiDB-lite"/>
    </source>
</evidence>
<accession>A0A9D4FEE0</accession>
<dbReference type="EMBL" id="JAIWYP010000007">
    <property type="protein sequence ID" value="KAH3796336.1"/>
    <property type="molecule type" value="Genomic_DNA"/>
</dbReference>
<evidence type="ECO:0000256" key="1">
    <source>
        <dbReference type="ARBA" id="ARBA00006186"/>
    </source>
</evidence>